<comment type="caution">
    <text evidence="8">The sequence shown here is derived from an EMBL/GenBank/DDBJ whole genome shotgun (WGS) entry which is preliminary data.</text>
</comment>
<dbReference type="GO" id="GO:0008170">
    <property type="term" value="F:N-methyltransferase activity"/>
    <property type="evidence" value="ECO:0007669"/>
    <property type="project" value="InterPro"/>
</dbReference>
<dbReference type="InterPro" id="IPR000160">
    <property type="entry name" value="GGDEF_dom"/>
</dbReference>
<dbReference type="OrthoDB" id="9800801at2"/>
<keyword evidence="4 8" id="KW-0808">Transferase</keyword>
<dbReference type="Proteomes" id="UP000255317">
    <property type="component" value="Unassembled WGS sequence"/>
</dbReference>
<dbReference type="Gene3D" id="3.40.50.150">
    <property type="entry name" value="Vaccinia Virus protein VP39"/>
    <property type="match status" value="1"/>
</dbReference>
<dbReference type="PRINTS" id="PR00506">
    <property type="entry name" value="D21N6MTFRASE"/>
</dbReference>
<comment type="catalytic activity">
    <reaction evidence="6">
        <text>a 2'-deoxyadenosine in DNA + S-adenosyl-L-methionine = an N(6)-methyl-2'-deoxyadenosine in DNA + S-adenosyl-L-homocysteine + H(+)</text>
        <dbReference type="Rhea" id="RHEA:15197"/>
        <dbReference type="Rhea" id="RHEA-COMP:12418"/>
        <dbReference type="Rhea" id="RHEA-COMP:12419"/>
        <dbReference type="ChEBI" id="CHEBI:15378"/>
        <dbReference type="ChEBI" id="CHEBI:57856"/>
        <dbReference type="ChEBI" id="CHEBI:59789"/>
        <dbReference type="ChEBI" id="CHEBI:90615"/>
        <dbReference type="ChEBI" id="CHEBI:90616"/>
        <dbReference type="EC" id="2.1.1.72"/>
    </reaction>
</comment>
<dbReference type="InterPro" id="IPR041405">
    <property type="entry name" value="T3RM_EcoP15I_C"/>
</dbReference>
<keyword evidence="5" id="KW-0949">S-adenosyl-L-methionine</keyword>
<evidence type="ECO:0000256" key="6">
    <source>
        <dbReference type="ARBA" id="ARBA00047942"/>
    </source>
</evidence>
<dbReference type="SUPFAM" id="SSF53335">
    <property type="entry name" value="S-adenosyl-L-methionine-dependent methyltransferases"/>
    <property type="match status" value="1"/>
</dbReference>
<dbReference type="AlphaFoldDB" id="A0A370QAG1"/>
<dbReference type="GO" id="GO:0003677">
    <property type="term" value="F:DNA binding"/>
    <property type="evidence" value="ECO:0007669"/>
    <property type="project" value="InterPro"/>
</dbReference>
<accession>A0A370QAG1</accession>
<dbReference type="GO" id="GO:0009007">
    <property type="term" value="F:site-specific DNA-methyltransferase (adenine-specific) activity"/>
    <property type="evidence" value="ECO:0007669"/>
    <property type="project" value="UniProtKB-EC"/>
</dbReference>
<proteinExistence type="inferred from homology"/>
<dbReference type="EMBL" id="QRAO01000003">
    <property type="protein sequence ID" value="RDK85356.1"/>
    <property type="molecule type" value="Genomic_DNA"/>
</dbReference>
<evidence type="ECO:0000256" key="2">
    <source>
        <dbReference type="ARBA" id="ARBA00011900"/>
    </source>
</evidence>
<evidence type="ECO:0000256" key="5">
    <source>
        <dbReference type="ARBA" id="ARBA00022691"/>
    </source>
</evidence>
<protein>
    <recommendedName>
        <fullName evidence="2">site-specific DNA-methyltransferase (adenine-specific)</fullName>
        <ecNumber evidence="2">2.1.1.72</ecNumber>
    </recommendedName>
</protein>
<evidence type="ECO:0000259" key="7">
    <source>
        <dbReference type="PROSITE" id="PS50887"/>
    </source>
</evidence>
<comment type="similarity">
    <text evidence="1">Belongs to the N(4)/N(6)-methyltransferase family.</text>
</comment>
<evidence type="ECO:0000313" key="8">
    <source>
        <dbReference type="EMBL" id="RDK85356.1"/>
    </source>
</evidence>
<dbReference type="PIRSF" id="PIRSF015855">
    <property type="entry name" value="TypeIII_Mtase_mKpnI"/>
    <property type="match status" value="1"/>
</dbReference>
<dbReference type="PROSITE" id="PS50887">
    <property type="entry name" value="GGDEF"/>
    <property type="match status" value="1"/>
</dbReference>
<evidence type="ECO:0000313" key="9">
    <source>
        <dbReference type="Proteomes" id="UP000255317"/>
    </source>
</evidence>
<evidence type="ECO:0000256" key="4">
    <source>
        <dbReference type="ARBA" id="ARBA00022679"/>
    </source>
</evidence>
<dbReference type="GO" id="GO:0032259">
    <property type="term" value="P:methylation"/>
    <property type="evidence" value="ECO:0007669"/>
    <property type="project" value="UniProtKB-KW"/>
</dbReference>
<dbReference type="PROSITE" id="PS00092">
    <property type="entry name" value="N6_MTASE"/>
    <property type="match status" value="1"/>
</dbReference>
<evidence type="ECO:0000256" key="1">
    <source>
        <dbReference type="ARBA" id="ARBA00006594"/>
    </source>
</evidence>
<dbReference type="InterPro" id="IPR029063">
    <property type="entry name" value="SAM-dependent_MTases_sf"/>
</dbReference>
<name>A0A370QAG1_9FLAO</name>
<dbReference type="Pfam" id="PF18273">
    <property type="entry name" value="T3RM_EcoP15I_C"/>
    <property type="match status" value="1"/>
</dbReference>
<dbReference type="InterPro" id="IPR002295">
    <property type="entry name" value="N4/N6-MTase_EcoPI_Mod-like"/>
</dbReference>
<dbReference type="Pfam" id="PF01555">
    <property type="entry name" value="N6_N4_Mtase"/>
    <property type="match status" value="1"/>
</dbReference>
<dbReference type="InterPro" id="IPR002941">
    <property type="entry name" value="DNA_methylase_N4/N6"/>
</dbReference>
<evidence type="ECO:0000256" key="3">
    <source>
        <dbReference type="ARBA" id="ARBA00022603"/>
    </source>
</evidence>
<keyword evidence="3 8" id="KW-0489">Methyltransferase</keyword>
<keyword evidence="9" id="KW-1185">Reference proteome</keyword>
<dbReference type="EC" id="2.1.1.72" evidence="2"/>
<dbReference type="InterPro" id="IPR002052">
    <property type="entry name" value="DNA_methylase_N6_adenine_CS"/>
</dbReference>
<gene>
    <name evidence="8" type="ORF">C8D94_103180</name>
</gene>
<organism evidence="8 9">
    <name type="scientific">Marinirhabdus gelatinilytica</name>
    <dbReference type="NCBI Taxonomy" id="1703343"/>
    <lineage>
        <taxon>Bacteria</taxon>
        <taxon>Pseudomonadati</taxon>
        <taxon>Bacteroidota</taxon>
        <taxon>Flavobacteriia</taxon>
        <taxon>Flavobacteriales</taxon>
        <taxon>Flavobacteriaceae</taxon>
    </lineage>
</organism>
<reference evidence="8 9" key="1">
    <citation type="submission" date="2018-07" db="EMBL/GenBank/DDBJ databases">
        <title>Genomic Encyclopedia of Type Strains, Phase IV (KMG-IV): sequencing the most valuable type-strain genomes for metagenomic binning, comparative biology and taxonomic classification.</title>
        <authorList>
            <person name="Goeker M."/>
        </authorList>
    </citation>
    <scope>NUCLEOTIDE SEQUENCE [LARGE SCALE GENOMIC DNA]</scope>
    <source>
        <strain evidence="8 9">DSM 101478</strain>
    </source>
</reference>
<sequence>MSKEQKITGNIQPPNKDLEILRQNFPNCFDKSGEFDFEKFKTQLSKNEINFSKESYGMDWLGKSYARLLATDEATTLLKEDETFNQKDENKNSGNLLIKGDNLEVLKHLSNAYYKKIKMIYIDPPYNTGSDGFVYSDDRKFTIEELQELAGINEERAKRILDFTQSNSNSHSAWLTFMYPRLYIAKQLLKDDGVIFISIDDNEVAQLKLLMDEIFGEENFVSEFIWEKKKKPSFLHKNVGKLSEYITCYVNNSSKTFPFSIEKTTEGKKYPFNNAGNSLEELTFPPQTVEFSIEDCTVKPQDMSEGKIITELLNELIVKDGLNENEFTLKGEWRYSQNTLNEIIKNKEKISISKIPFRPNHIKIGGEIKKMKNSFSPTHYEMETNEDATKQIVSLFGIDLFSNPKPTKLIKTIIKAISYNDPKAIILDFFAGSGTTGDAVMQLNAKDAGNRKFILAQLPELIDQKSNQTAYDFVKNELKVETPTIFDITKERLVRASKKIQGEREGEDLSNQDLGFKVFETMPIWEDYTFESEELEKQTSLFDESKLTKEDIKALLVTWKTYDGIPLTETIQDTNLDGYTAHYSSEKLYLMDKGFTTENLKLLLEKIDNDKGFNPTSIIAFGYHFESKSLREISENIKSYANKKSIDIDFITRF</sequence>
<feature type="domain" description="GGDEF" evidence="7">
    <location>
        <begin position="598"/>
        <end position="654"/>
    </location>
</feature>
<dbReference type="RefSeq" id="WP_115123785.1">
    <property type="nucleotide sequence ID" value="NZ_QRAO01000003.1"/>
</dbReference>